<dbReference type="AlphaFoldDB" id="A0AAD8DWS2"/>
<dbReference type="GO" id="GO:0004482">
    <property type="term" value="F:mRNA 5'-cap (guanine-N7-)-methyltransferase activity"/>
    <property type="evidence" value="ECO:0007669"/>
    <property type="project" value="InterPro"/>
</dbReference>
<reference evidence="3" key="1">
    <citation type="submission" date="2023-03" db="EMBL/GenBank/DDBJ databases">
        <title>Chromosome-level genomes of two armyworms, Mythimna separata and Mythimna loreyi, provide insights into the biosynthesis and reception of sex pheromones.</title>
        <authorList>
            <person name="Zhao H."/>
        </authorList>
    </citation>
    <scope>NUCLEOTIDE SEQUENCE</scope>
    <source>
        <strain evidence="3">BeijingLab</strain>
        <tissue evidence="3">Pupa</tissue>
    </source>
</reference>
<evidence type="ECO:0000313" key="4">
    <source>
        <dbReference type="Proteomes" id="UP001231518"/>
    </source>
</evidence>
<name>A0AAD8DWS2_MYTSE</name>
<feature type="compositionally biased region" description="Basic and acidic residues" evidence="1">
    <location>
        <begin position="73"/>
        <end position="105"/>
    </location>
</feature>
<gene>
    <name evidence="3" type="ORF">PYW07_006743</name>
</gene>
<dbReference type="Pfam" id="PF00946">
    <property type="entry name" value="Mononeg_RNA_pol"/>
    <property type="match status" value="1"/>
</dbReference>
<dbReference type="InterPro" id="IPR014023">
    <property type="entry name" value="Mononeg_RNA_pol_cat"/>
</dbReference>
<accession>A0AAD8DWS2</accession>
<evidence type="ECO:0000256" key="1">
    <source>
        <dbReference type="SAM" id="MobiDB-lite"/>
    </source>
</evidence>
<proteinExistence type="predicted"/>
<feature type="region of interest" description="Disordered" evidence="1">
    <location>
        <begin position="1"/>
        <end position="25"/>
    </location>
</feature>
<evidence type="ECO:0000313" key="3">
    <source>
        <dbReference type="EMBL" id="KAJ8729047.1"/>
    </source>
</evidence>
<protein>
    <recommendedName>
        <fullName evidence="2">RdRp catalytic domain-containing protein</fullName>
    </recommendedName>
</protein>
<sequence length="385" mass="44597">MQKLIKTTIKERRTTGNTNNSPFSFEYTFEDDALTYDEKAERKTSKCNLNNNSQKHLEERNTEKQQENNIIGQEKDQDKQNRSLKIQNEKVEELDQDVENEKIQEDDPETQTDEATNSEIEEIVSNGSDDDTGENLSSDIISEDEDNIFENISESEGGELEGDKDWIDIPDNDVLSFDESILDSVTNKFWLAELWKTVSHTVVNMDESTKSWFAKGTVLKTGLEPATEQINNMFKKEFCRQFYKLHKRWPNVQTTPSTNPQILSCLHANEWDKAIIPGRSEWIHEYDTKAFRTLHGYFPVGPPPSTKSVVMHGLTTEIFDRREILGLIDKDIIPSEWRVMVTVPKEREFKENDARCFGKMSPEMRAYQVVTEKNIADTIFRYISP</sequence>
<organism evidence="3 4">
    <name type="scientific">Mythimna separata</name>
    <name type="common">Oriental armyworm</name>
    <name type="synonym">Pseudaletia separata</name>
    <dbReference type="NCBI Taxonomy" id="271217"/>
    <lineage>
        <taxon>Eukaryota</taxon>
        <taxon>Metazoa</taxon>
        <taxon>Ecdysozoa</taxon>
        <taxon>Arthropoda</taxon>
        <taxon>Hexapoda</taxon>
        <taxon>Insecta</taxon>
        <taxon>Pterygota</taxon>
        <taxon>Neoptera</taxon>
        <taxon>Endopterygota</taxon>
        <taxon>Lepidoptera</taxon>
        <taxon>Glossata</taxon>
        <taxon>Ditrysia</taxon>
        <taxon>Noctuoidea</taxon>
        <taxon>Noctuidae</taxon>
        <taxon>Noctuinae</taxon>
        <taxon>Hadenini</taxon>
        <taxon>Mythimna</taxon>
    </lineage>
</organism>
<feature type="region of interest" description="Disordered" evidence="1">
    <location>
        <begin position="40"/>
        <end position="136"/>
    </location>
</feature>
<keyword evidence="4" id="KW-1185">Reference proteome</keyword>
<dbReference type="EMBL" id="JARGEI010000007">
    <property type="protein sequence ID" value="KAJ8729047.1"/>
    <property type="molecule type" value="Genomic_DNA"/>
</dbReference>
<dbReference type="GO" id="GO:0003968">
    <property type="term" value="F:RNA-directed RNA polymerase activity"/>
    <property type="evidence" value="ECO:0007669"/>
    <property type="project" value="InterPro"/>
</dbReference>
<dbReference type="Proteomes" id="UP001231518">
    <property type="component" value="Chromosome 19"/>
</dbReference>
<feature type="compositionally biased region" description="Basic and acidic residues" evidence="1">
    <location>
        <begin position="55"/>
        <end position="66"/>
    </location>
</feature>
<evidence type="ECO:0000259" key="2">
    <source>
        <dbReference type="Pfam" id="PF00946"/>
    </source>
</evidence>
<dbReference type="GO" id="GO:0005524">
    <property type="term" value="F:ATP binding"/>
    <property type="evidence" value="ECO:0007669"/>
    <property type="project" value="InterPro"/>
</dbReference>
<feature type="domain" description="RdRp catalytic" evidence="2">
    <location>
        <begin position="240"/>
        <end position="382"/>
    </location>
</feature>
<comment type="caution">
    <text evidence="3">The sequence shown here is derived from an EMBL/GenBank/DDBJ whole genome shotgun (WGS) entry which is preliminary data.</text>
</comment>